<evidence type="ECO:0000256" key="1">
    <source>
        <dbReference type="ARBA" id="ARBA00010457"/>
    </source>
</evidence>
<dbReference type="InterPro" id="IPR036423">
    <property type="entry name" value="SOD-like_Cu/Zn_dom_sf"/>
</dbReference>
<dbReference type="EMBL" id="FUYM01000014">
    <property type="protein sequence ID" value="SKC07043.1"/>
    <property type="molecule type" value="Genomic_DNA"/>
</dbReference>
<comment type="similarity">
    <text evidence="1 2">Belongs to the Cu-Zn superoxide dismutase family.</text>
</comment>
<dbReference type="EC" id="1.15.1.1" evidence="2"/>
<dbReference type="Proteomes" id="UP000189818">
    <property type="component" value="Unassembled WGS sequence"/>
</dbReference>
<dbReference type="InterPro" id="IPR001424">
    <property type="entry name" value="SOD_Cu_Zn_dom"/>
</dbReference>
<feature type="chain" id="PRO_5013182623" description="Superoxide dismutase [Cu-Zn]" evidence="3">
    <location>
        <begin position="28"/>
        <end position="182"/>
    </location>
</feature>
<comment type="cofactor">
    <cofactor evidence="2">
        <name>Cu cation</name>
        <dbReference type="ChEBI" id="CHEBI:23378"/>
    </cofactor>
    <text evidence="2">Binds 1 copper ion per subunit.</text>
</comment>
<protein>
    <recommendedName>
        <fullName evidence="2">Superoxide dismutase [Cu-Zn]</fullName>
        <ecNumber evidence="2">1.15.1.1</ecNumber>
    </recommendedName>
</protein>
<dbReference type="RefSeq" id="WP_079650537.1">
    <property type="nucleotide sequence ID" value="NZ_FUYM01000014.1"/>
</dbReference>
<dbReference type="SUPFAM" id="SSF49329">
    <property type="entry name" value="Cu,Zn superoxide dismutase-like"/>
    <property type="match status" value="1"/>
</dbReference>
<evidence type="ECO:0000313" key="6">
    <source>
        <dbReference type="Proteomes" id="UP000189818"/>
    </source>
</evidence>
<dbReference type="InterPro" id="IPR018152">
    <property type="entry name" value="SOD_Cu/Zn_BS"/>
</dbReference>
<dbReference type="GO" id="GO:0004784">
    <property type="term" value="F:superoxide dismutase activity"/>
    <property type="evidence" value="ECO:0007669"/>
    <property type="project" value="UniProtKB-EC"/>
</dbReference>
<gene>
    <name evidence="5" type="ORF">SAMN06295920_11441</name>
</gene>
<proteinExistence type="inferred from homology"/>
<evidence type="ECO:0000256" key="2">
    <source>
        <dbReference type="RuleBase" id="RU000393"/>
    </source>
</evidence>
<accession>A0A1T5GF59</accession>
<keyword evidence="6" id="KW-1185">Reference proteome</keyword>
<comment type="cofactor">
    <cofactor evidence="2">
        <name>Zn(2+)</name>
        <dbReference type="ChEBI" id="CHEBI:29105"/>
    </cofactor>
    <text evidence="2">Binds 1 zinc ion per subunit.</text>
</comment>
<comment type="catalytic activity">
    <reaction evidence="2">
        <text>2 superoxide + 2 H(+) = H2O2 + O2</text>
        <dbReference type="Rhea" id="RHEA:20696"/>
        <dbReference type="ChEBI" id="CHEBI:15378"/>
        <dbReference type="ChEBI" id="CHEBI:15379"/>
        <dbReference type="ChEBI" id="CHEBI:16240"/>
        <dbReference type="ChEBI" id="CHEBI:18421"/>
        <dbReference type="EC" id="1.15.1.1"/>
    </reaction>
</comment>
<keyword evidence="3" id="KW-0732">Signal</keyword>
<keyword evidence="2" id="KW-0479">Metal-binding</keyword>
<keyword evidence="2" id="KW-0560">Oxidoreductase</keyword>
<dbReference type="Gene3D" id="2.60.40.200">
    <property type="entry name" value="Superoxide dismutase, copper/zinc binding domain"/>
    <property type="match status" value="1"/>
</dbReference>
<feature type="signal peptide" evidence="3">
    <location>
        <begin position="1"/>
        <end position="27"/>
    </location>
</feature>
<reference evidence="6" key="1">
    <citation type="submission" date="2017-02" db="EMBL/GenBank/DDBJ databases">
        <authorList>
            <person name="Varghese N."/>
            <person name="Submissions S."/>
        </authorList>
    </citation>
    <scope>NUCLEOTIDE SEQUENCE [LARGE SCALE GENOMIC DNA]</scope>
    <source>
        <strain evidence="6">UM2</strain>
    </source>
</reference>
<evidence type="ECO:0000313" key="5">
    <source>
        <dbReference type="EMBL" id="SKC07043.1"/>
    </source>
</evidence>
<comment type="function">
    <text evidence="2">Destroys radicals which are normally produced within the cells and which are toxic to biological systems.</text>
</comment>
<name>A0A1T5GF59_9SPHN</name>
<feature type="domain" description="Superoxide dismutase copper/zinc binding" evidence="4">
    <location>
        <begin position="48"/>
        <end position="179"/>
    </location>
</feature>
<evidence type="ECO:0000256" key="3">
    <source>
        <dbReference type="SAM" id="SignalP"/>
    </source>
</evidence>
<evidence type="ECO:0000259" key="4">
    <source>
        <dbReference type="Pfam" id="PF00080"/>
    </source>
</evidence>
<keyword evidence="2" id="KW-0186">Copper</keyword>
<sequence length="182" mass="18146">MSRTRSLSMGLLAALPILLAAPAVALAHDHGHGGGAMADLIDGQGQTKGKATIRQGKDGIEVDVKAVGLPAGVHAVHVHTTGTCTGPDFTSAGGHWNPGKKQHGHDNPAGAHMGDMPNMTVGADGTGELKTVIKGGMLTDGAMPLLDADGAAVVVHAAADDYKTDPTGNAGGRLACGVIKAE</sequence>
<organism evidence="5 6">
    <name type="scientific">Rhizorhabdus histidinilytica</name>
    <dbReference type="NCBI Taxonomy" id="439228"/>
    <lineage>
        <taxon>Bacteria</taxon>
        <taxon>Pseudomonadati</taxon>
        <taxon>Pseudomonadota</taxon>
        <taxon>Alphaproteobacteria</taxon>
        <taxon>Sphingomonadales</taxon>
        <taxon>Sphingomonadaceae</taxon>
        <taxon>Rhizorhabdus</taxon>
    </lineage>
</organism>
<dbReference type="PANTHER" id="PTHR10003">
    <property type="entry name" value="SUPEROXIDE DISMUTASE CU-ZN -RELATED"/>
    <property type="match status" value="1"/>
</dbReference>
<dbReference type="Pfam" id="PF00080">
    <property type="entry name" value="Sod_Cu"/>
    <property type="match status" value="1"/>
</dbReference>
<dbReference type="AlphaFoldDB" id="A0A1T5GF59"/>
<dbReference type="OrthoDB" id="5431326at2"/>
<dbReference type="GO" id="GO:0005507">
    <property type="term" value="F:copper ion binding"/>
    <property type="evidence" value="ECO:0007669"/>
    <property type="project" value="InterPro"/>
</dbReference>
<dbReference type="STRING" id="439228.SAMN06295920_11441"/>
<dbReference type="InterPro" id="IPR024134">
    <property type="entry name" value="SOD_Cu/Zn_/chaperone"/>
</dbReference>
<keyword evidence="2" id="KW-0862">Zinc</keyword>
<dbReference type="PROSITE" id="PS00332">
    <property type="entry name" value="SOD_CU_ZN_2"/>
    <property type="match status" value="1"/>
</dbReference>